<dbReference type="SFLD" id="SFLDG00179">
    <property type="entry name" value="mandelate_racemase"/>
    <property type="match status" value="1"/>
</dbReference>
<dbReference type="PANTHER" id="PTHR48080">
    <property type="entry name" value="D-GALACTONATE DEHYDRATASE-RELATED"/>
    <property type="match status" value="1"/>
</dbReference>
<sequence>MEITSIDVYLLDAGNQREYRRPVVCRVHTDEGIFGDGEAGIPYGIGAPGAFGMLQDIAHLAIGMDPMENEVIWSKMFKASSWGLGGGGIIFAGISAIDMAVWDIRGKKLGVPIYELLGGKFRSELRTYASQLQFGWDDKIGPWKTPEEYASVTQYALDQGYDCVKIDFTQIAPDGTRLPKHDVEGIPTPKTMKMLDDRMGAVRATCGWDFDLMVECHSRTDAISAIKLGQLCDKYSCMVIEEPTIPMNPLMDKAVHEKVKTPIATGERLYGRWNYLGHFLNNAVQLAQPDASNCGGITEVKKICDMAEVFDVTMQVHCSGGPLSTAASLQVEAAIPNFCIHEHHFRSTQPDIRRLCKYDYQPVDGVYEVPDLPGLGNETSDWAIEHALKHAQVNSAKRGLNG</sequence>
<dbReference type="Gene3D" id="3.30.390.10">
    <property type="entry name" value="Enolase-like, N-terminal domain"/>
    <property type="match status" value="1"/>
</dbReference>
<dbReference type="GO" id="GO:0016829">
    <property type="term" value="F:lyase activity"/>
    <property type="evidence" value="ECO:0007669"/>
    <property type="project" value="UniProtKB-KW"/>
</dbReference>
<name>A0A7S7M7S8_9ACTN</name>
<reference evidence="3 4" key="1">
    <citation type="submission" date="2020-10" db="EMBL/GenBank/DDBJ databases">
        <title>Olsenella immobilis sp.nov., isolated from the mud in a fermentation cellar used for the production of Chinese strong-flavoured liquor.</title>
        <authorList>
            <person name="Lu L."/>
        </authorList>
    </citation>
    <scope>NUCLEOTIDE SEQUENCE [LARGE SCALE GENOMIC DNA]</scope>
    <source>
        <strain evidence="3 4">LZLJ-2</strain>
    </source>
</reference>
<dbReference type="Pfam" id="PF02746">
    <property type="entry name" value="MR_MLE_N"/>
    <property type="match status" value="1"/>
</dbReference>
<dbReference type="Gene3D" id="3.20.20.120">
    <property type="entry name" value="Enolase-like C-terminal domain"/>
    <property type="match status" value="1"/>
</dbReference>
<accession>A0A7S7M7S8</accession>
<dbReference type="SUPFAM" id="SSF51604">
    <property type="entry name" value="Enolase C-terminal domain-like"/>
    <property type="match status" value="1"/>
</dbReference>
<dbReference type="SMART" id="SM00922">
    <property type="entry name" value="MR_MLE"/>
    <property type="match status" value="1"/>
</dbReference>
<dbReference type="SFLD" id="SFLDS00001">
    <property type="entry name" value="Enolase"/>
    <property type="match status" value="1"/>
</dbReference>
<dbReference type="RefSeq" id="WP_194370687.1">
    <property type="nucleotide sequence ID" value="NZ_CP063767.1"/>
</dbReference>
<keyword evidence="1" id="KW-0456">Lyase</keyword>
<feature type="domain" description="Mandelate racemase/muconate lactonizing enzyme C-terminal" evidence="2">
    <location>
        <begin position="146"/>
        <end position="262"/>
    </location>
</feature>
<evidence type="ECO:0000313" key="4">
    <source>
        <dbReference type="Proteomes" id="UP000593735"/>
    </source>
</evidence>
<dbReference type="PANTHER" id="PTHR48080:SF2">
    <property type="entry name" value="D-GALACTONATE DEHYDRATASE"/>
    <property type="match status" value="1"/>
</dbReference>
<dbReference type="InterPro" id="IPR029017">
    <property type="entry name" value="Enolase-like_N"/>
</dbReference>
<dbReference type="KEGG" id="tio:INP52_07995"/>
<dbReference type="InterPro" id="IPR013342">
    <property type="entry name" value="Mandelate_racemase_C"/>
</dbReference>
<dbReference type="AlphaFoldDB" id="A0A7S7M7S8"/>
<dbReference type="InterPro" id="IPR013341">
    <property type="entry name" value="Mandelate_racemase_N_dom"/>
</dbReference>
<dbReference type="InterPro" id="IPR036849">
    <property type="entry name" value="Enolase-like_C_sf"/>
</dbReference>
<proteinExistence type="predicted"/>
<evidence type="ECO:0000313" key="3">
    <source>
        <dbReference type="EMBL" id="QOY60340.1"/>
    </source>
</evidence>
<gene>
    <name evidence="3" type="ORF">INP52_07995</name>
</gene>
<dbReference type="CDD" id="cd03316">
    <property type="entry name" value="MR_like"/>
    <property type="match status" value="1"/>
</dbReference>
<organism evidence="3 4">
    <name type="scientific">Thermophilibacter immobilis</name>
    <dbReference type="NCBI Taxonomy" id="2779519"/>
    <lineage>
        <taxon>Bacteria</taxon>
        <taxon>Bacillati</taxon>
        <taxon>Actinomycetota</taxon>
        <taxon>Coriobacteriia</taxon>
        <taxon>Coriobacteriales</taxon>
        <taxon>Atopobiaceae</taxon>
        <taxon>Thermophilibacter</taxon>
    </lineage>
</organism>
<dbReference type="InterPro" id="IPR029065">
    <property type="entry name" value="Enolase_C-like"/>
</dbReference>
<dbReference type="Proteomes" id="UP000593735">
    <property type="component" value="Chromosome"/>
</dbReference>
<dbReference type="EMBL" id="CP063767">
    <property type="protein sequence ID" value="QOY60340.1"/>
    <property type="molecule type" value="Genomic_DNA"/>
</dbReference>
<evidence type="ECO:0000256" key="1">
    <source>
        <dbReference type="ARBA" id="ARBA00023239"/>
    </source>
</evidence>
<protein>
    <submittedName>
        <fullName evidence="3">Mandelate racemase/muconate lactonizing enzyme family protein</fullName>
    </submittedName>
</protein>
<keyword evidence="4" id="KW-1185">Reference proteome</keyword>
<evidence type="ECO:0000259" key="2">
    <source>
        <dbReference type="SMART" id="SM00922"/>
    </source>
</evidence>
<dbReference type="SUPFAM" id="SSF54826">
    <property type="entry name" value="Enolase N-terminal domain-like"/>
    <property type="match status" value="1"/>
</dbReference>
<dbReference type="InterPro" id="IPR034593">
    <property type="entry name" value="DgoD-like"/>
</dbReference>
<dbReference type="Pfam" id="PF13378">
    <property type="entry name" value="MR_MLE_C"/>
    <property type="match status" value="1"/>
</dbReference>